<dbReference type="InterPro" id="IPR044051">
    <property type="entry name" value="Prophage_tail_N"/>
</dbReference>
<accession>A0A7X3MLB3</accession>
<evidence type="ECO:0000259" key="1">
    <source>
        <dbReference type="Pfam" id="PF06605"/>
    </source>
</evidence>
<keyword evidence="4" id="KW-1185">Reference proteome</keyword>
<dbReference type="InterPro" id="IPR010572">
    <property type="entry name" value="Tail_dom"/>
</dbReference>
<proteinExistence type="predicted"/>
<dbReference type="Gene3D" id="2.60.120.260">
    <property type="entry name" value="Galactose-binding domain-like"/>
    <property type="match status" value="1"/>
</dbReference>
<dbReference type="Proteomes" id="UP000460412">
    <property type="component" value="Unassembled WGS sequence"/>
</dbReference>
<dbReference type="EMBL" id="WUQX01000001">
    <property type="protein sequence ID" value="MXP78380.1"/>
    <property type="molecule type" value="Genomic_DNA"/>
</dbReference>
<evidence type="ECO:0000259" key="2">
    <source>
        <dbReference type="Pfam" id="PF18994"/>
    </source>
</evidence>
<dbReference type="Pfam" id="PF06605">
    <property type="entry name" value="Prophage_tail"/>
    <property type="match status" value="1"/>
</dbReference>
<dbReference type="NCBIfam" id="TIGR01665">
    <property type="entry name" value="put_anti_recept"/>
    <property type="match status" value="1"/>
</dbReference>
<protein>
    <submittedName>
        <fullName evidence="3">Uncharacterized protein</fullName>
    </submittedName>
</protein>
<evidence type="ECO:0000313" key="4">
    <source>
        <dbReference type="Proteomes" id="UP000460412"/>
    </source>
</evidence>
<evidence type="ECO:0000313" key="3">
    <source>
        <dbReference type="EMBL" id="MXP78380.1"/>
    </source>
</evidence>
<dbReference type="InterPro" id="IPR007119">
    <property type="entry name" value="Phage_tail_spike_N"/>
</dbReference>
<feature type="domain" description="Tail spike" evidence="1">
    <location>
        <begin position="474"/>
        <end position="716"/>
    </location>
</feature>
<dbReference type="RefSeq" id="WP_016230174.1">
    <property type="nucleotide sequence ID" value="NZ_WUQX01000001.1"/>
</dbReference>
<dbReference type="Pfam" id="PF18994">
    <property type="entry name" value="Prophage_tailD1"/>
    <property type="match status" value="1"/>
</dbReference>
<reference evidence="3 4" key="1">
    <citation type="submission" date="2019-12" db="EMBL/GenBank/DDBJ databases">
        <title>Sporaefaciens musculi gen. nov., sp. nov., a novel bacterium isolated from the caecum of an obese mouse.</title>
        <authorList>
            <person name="Rasmussen T.S."/>
            <person name="Streidl T."/>
            <person name="Hitch T.C.A."/>
            <person name="Wortmann E."/>
            <person name="Deptula P."/>
            <person name="Hansen M."/>
            <person name="Nielsen D.S."/>
            <person name="Clavel T."/>
            <person name="Vogensen F.K."/>
        </authorList>
    </citation>
    <scope>NUCLEOTIDE SEQUENCE [LARGE SCALE GENOMIC DNA]</scope>
    <source>
        <strain evidence="3 4">WCA-9-b2</strain>
    </source>
</reference>
<dbReference type="Gene3D" id="2.60.120.200">
    <property type="match status" value="1"/>
</dbReference>
<dbReference type="AlphaFoldDB" id="A0A7X3MLB3"/>
<sequence length="842" mass="91976">MGLQAVLNTQTDFTGEFPAEYAKDGLWRFNENAPDADTMLADSSGKGRKMFVSGWSGTSAGFRGGQKGRHFRMNITNPTSEKTYLKVTNDGSVFQSLGERIIVGGWMNPTTYSIGNTYCPIFNTRQGPGQPIFYLSLIRGKPRIMLYNSAGSLILDESVTPPFSFVNNGWYFIACVIEPGNKKAWYVIGDRESGAVWVSAALPFTGELNRSCTADLIMGMHAGSYWFAGGFDDWFLDCDSQLTAEDLADYFRATAFANGGDIAGPVDALAEPGCVTLRKGSNGAYPESGVLYTRAVEYGISGAGKVSVSSECIPGVTDIPLVETSTSNDLISWSDWAAVGADGKMPSPARTYIRFRVTLTTNDTARTPKLTDIQIYDIPKSPYEKIGYARPVVLDSNGAWEAVLENAYGIIVTGEVNGEDTLSFSIPFADAKRKYIDNEKKIQIVDDVYIIRTVTDSKDASGSAVTEVYAEAEFYNLAYSVRKEEKAFDAETADAAMAYALSGTEWNVGTVTVTTKRTWTSTEKNALSILRAVADLHGGDLVFDCPNRLVHLLTLNGKDSGALFMYGKNMKDIERTVDTTGLVTRLYAVGADGMTFASINGGKPYVEDFTYSKEIRVSSLDCSAFTNPYQMLEFTRMRLADYCKPTVSYVLNAMDLSVLTGYEHEAWELGDYVRVEDKDLGLSVTTRIVRREYNLQEPWNTVLELSTVLKNLGSSTSKWDNAADSLEGVSVVSSEDIAELVPFNLLRNSRADDGLAYWVSSGFEADGENGASGTASFKAEGVAGMTKSLSQTVYPANRDSYTISAQIASENLKKLSGNSQVGIEIVLEYEDGSTESRFIDLY</sequence>
<comment type="caution">
    <text evidence="3">The sequence shown here is derived from an EMBL/GenBank/DDBJ whole genome shotgun (WGS) entry which is preliminary data.</text>
</comment>
<feature type="domain" description="Prophage endopeptidase tail N-terminal" evidence="2">
    <location>
        <begin position="391"/>
        <end position="472"/>
    </location>
</feature>
<name>A0A7X3MLB3_9FIRM</name>
<gene>
    <name evidence="3" type="ORF">GN277_24455</name>
</gene>
<organism evidence="3 4">
    <name type="scientific">Sporofaciens musculi</name>
    <dbReference type="NCBI Taxonomy" id="2681861"/>
    <lineage>
        <taxon>Bacteria</taxon>
        <taxon>Bacillati</taxon>
        <taxon>Bacillota</taxon>
        <taxon>Clostridia</taxon>
        <taxon>Lachnospirales</taxon>
        <taxon>Lachnospiraceae</taxon>
        <taxon>Sporofaciens</taxon>
    </lineage>
</organism>